<proteinExistence type="predicted"/>
<gene>
    <name evidence="1" type="ORF">MNBD_ACTINO02-268</name>
</gene>
<name>A0A3B0S5R3_9ZZZZ</name>
<dbReference type="EMBL" id="UOEK01000016">
    <property type="protein sequence ID" value="VAV91713.1"/>
    <property type="molecule type" value="Genomic_DNA"/>
</dbReference>
<accession>A0A3B0S5R3</accession>
<protein>
    <submittedName>
        <fullName evidence="1">Uncharacterized protein</fullName>
    </submittedName>
</protein>
<reference evidence="1" key="1">
    <citation type="submission" date="2018-06" db="EMBL/GenBank/DDBJ databases">
        <authorList>
            <person name="Zhirakovskaya E."/>
        </authorList>
    </citation>
    <scope>NUCLEOTIDE SEQUENCE</scope>
</reference>
<dbReference type="AlphaFoldDB" id="A0A3B0S5R3"/>
<organism evidence="1">
    <name type="scientific">hydrothermal vent metagenome</name>
    <dbReference type="NCBI Taxonomy" id="652676"/>
    <lineage>
        <taxon>unclassified sequences</taxon>
        <taxon>metagenomes</taxon>
        <taxon>ecological metagenomes</taxon>
    </lineage>
</organism>
<feature type="non-terminal residue" evidence="1">
    <location>
        <position position="200"/>
    </location>
</feature>
<sequence>METAERSTTSLDGSLSFAVERKLGINAGNVWGVVHLAEALDLPLVLVADRSTKATRSVLREHGVGYLDAIGSANVTLPGMYVRTDSSRGAHPALSTPTTRLRGKAGLVVQALLIEPNLDWGVSSLAEAAGVSVGLAHNVLAHLERKDIAASEGRGPQRVRRVVAMGALLDLWAEENDDRKIRTMAFALARSPDQLAERTA</sequence>
<evidence type="ECO:0000313" key="1">
    <source>
        <dbReference type="EMBL" id="VAV91713.1"/>
    </source>
</evidence>